<dbReference type="InterPro" id="IPR001227">
    <property type="entry name" value="Ac_transferase_dom_sf"/>
</dbReference>
<accession>A0A292Q453</accession>
<dbReference type="Pfam" id="PF00698">
    <property type="entry name" value="Acyl_transf_1"/>
    <property type="match status" value="1"/>
</dbReference>
<keyword evidence="7" id="KW-1185">Reference proteome</keyword>
<dbReference type="InterPro" id="IPR014043">
    <property type="entry name" value="Acyl_transferase_dom"/>
</dbReference>
<dbReference type="GO" id="GO:0006633">
    <property type="term" value="P:fatty acid biosynthetic process"/>
    <property type="evidence" value="ECO:0007669"/>
    <property type="project" value="TreeGrafter"/>
</dbReference>
<evidence type="ECO:0000256" key="4">
    <source>
        <dbReference type="ARBA" id="ARBA00048462"/>
    </source>
</evidence>
<dbReference type="InterPro" id="IPR016035">
    <property type="entry name" value="Acyl_Trfase/lysoPLipase"/>
</dbReference>
<evidence type="ECO:0000256" key="3">
    <source>
        <dbReference type="ARBA" id="ARBA00023315"/>
    </source>
</evidence>
<keyword evidence="3" id="KW-0012">Acyltransferase</keyword>
<dbReference type="EC" id="2.3.1.39" evidence="1"/>
<dbReference type="PANTHER" id="PTHR42681:SF1">
    <property type="entry name" value="MALONYL-COA-ACYL CARRIER PROTEIN TRANSACYLASE, MITOCHONDRIAL"/>
    <property type="match status" value="1"/>
</dbReference>
<dbReference type="InterPro" id="IPR050858">
    <property type="entry name" value="Mal-CoA-ACP_Trans/PKS_FabD"/>
</dbReference>
<evidence type="ECO:0000259" key="5">
    <source>
        <dbReference type="SMART" id="SM00827"/>
    </source>
</evidence>
<dbReference type="EMBL" id="LN890972">
    <property type="protein sequence ID" value="CUS13490.1"/>
    <property type="molecule type" value="Genomic_DNA"/>
</dbReference>
<evidence type="ECO:0000256" key="1">
    <source>
        <dbReference type="ARBA" id="ARBA00013258"/>
    </source>
</evidence>
<name>A0A292Q453_9PEZI</name>
<dbReference type="SMART" id="SM00827">
    <property type="entry name" value="PKS_AT"/>
    <property type="match status" value="1"/>
</dbReference>
<proteinExistence type="predicted"/>
<dbReference type="SUPFAM" id="SSF52151">
    <property type="entry name" value="FabD/lysophospholipase-like"/>
    <property type="match status" value="1"/>
</dbReference>
<gene>
    <name evidence="6" type="ORF">GSTUAT00002428001</name>
</gene>
<dbReference type="PANTHER" id="PTHR42681">
    <property type="entry name" value="MALONYL-COA-ACYL CARRIER PROTEIN TRANSACYLASE, MITOCHONDRIAL"/>
    <property type="match status" value="1"/>
</dbReference>
<reference evidence="6" key="1">
    <citation type="submission" date="2015-10" db="EMBL/GenBank/DDBJ databases">
        <authorList>
            <person name="Regsiter A."/>
            <person name="william w."/>
        </authorList>
    </citation>
    <scope>NUCLEOTIDE SEQUENCE</scope>
    <source>
        <strain evidence="6">Montdore</strain>
    </source>
</reference>
<dbReference type="Gene3D" id="3.40.366.10">
    <property type="entry name" value="Malonyl-Coenzyme A Acyl Carrier Protein, domain 2"/>
    <property type="match status" value="1"/>
</dbReference>
<protein>
    <recommendedName>
        <fullName evidence="1">[acyl-carrier-protein] S-malonyltransferase</fullName>
        <ecNumber evidence="1">2.3.1.39</ecNumber>
    </recommendedName>
</protein>
<organism evidence="6 7">
    <name type="scientific">Tuber aestivum</name>
    <name type="common">summer truffle</name>
    <dbReference type="NCBI Taxonomy" id="59557"/>
    <lineage>
        <taxon>Eukaryota</taxon>
        <taxon>Fungi</taxon>
        <taxon>Dikarya</taxon>
        <taxon>Ascomycota</taxon>
        <taxon>Pezizomycotina</taxon>
        <taxon>Pezizomycetes</taxon>
        <taxon>Pezizales</taxon>
        <taxon>Tuberaceae</taxon>
        <taxon>Tuber</taxon>
    </lineage>
</organism>
<comment type="catalytic activity">
    <reaction evidence="4">
        <text>holo-[ACP] + malonyl-CoA = malonyl-[ACP] + CoA</text>
        <dbReference type="Rhea" id="RHEA:41792"/>
        <dbReference type="Rhea" id="RHEA-COMP:9623"/>
        <dbReference type="Rhea" id="RHEA-COMP:9685"/>
        <dbReference type="ChEBI" id="CHEBI:57287"/>
        <dbReference type="ChEBI" id="CHEBI:57384"/>
        <dbReference type="ChEBI" id="CHEBI:64479"/>
        <dbReference type="ChEBI" id="CHEBI:78449"/>
        <dbReference type="EC" id="2.3.1.39"/>
    </reaction>
</comment>
<keyword evidence="2" id="KW-0808">Transferase</keyword>
<feature type="domain" description="Malonyl-CoA:ACP transacylase (MAT)" evidence="5">
    <location>
        <begin position="37"/>
        <end position="351"/>
    </location>
</feature>
<dbReference type="GO" id="GO:0004314">
    <property type="term" value="F:[acyl-carrier-protein] S-malonyltransferase activity"/>
    <property type="evidence" value="ECO:0007669"/>
    <property type="project" value="UniProtKB-EC"/>
</dbReference>
<dbReference type="AlphaFoldDB" id="A0A292Q453"/>
<dbReference type="Gene3D" id="3.30.70.250">
    <property type="entry name" value="Malonyl-CoA ACP transacylase, ACP-binding"/>
    <property type="match status" value="1"/>
</dbReference>
<evidence type="ECO:0000313" key="7">
    <source>
        <dbReference type="Proteomes" id="UP001412239"/>
    </source>
</evidence>
<dbReference type="GO" id="GO:0005739">
    <property type="term" value="C:mitochondrion"/>
    <property type="evidence" value="ECO:0007669"/>
    <property type="project" value="TreeGrafter"/>
</dbReference>
<evidence type="ECO:0000256" key="2">
    <source>
        <dbReference type="ARBA" id="ARBA00022679"/>
    </source>
</evidence>
<dbReference type="Proteomes" id="UP001412239">
    <property type="component" value="Unassembled WGS sequence"/>
</dbReference>
<dbReference type="InterPro" id="IPR016036">
    <property type="entry name" value="Malonyl_transacylase_ACP-bd"/>
</dbReference>
<dbReference type="SUPFAM" id="SSF55048">
    <property type="entry name" value="Probable ACP-binding domain of malonyl-CoA ACP transacylase"/>
    <property type="match status" value="1"/>
</dbReference>
<sequence>MKPIRPPLLLKSRIAPPSPSRVISTTTSNVRPKTAIFFPGQGSQKPGMLTPLTKAFPRTVIPLLDQLDDFLPGLRPVLFDGPSTYLTETPNAQPAILISSIAILRVLEKDFGVDPAKFDYFFGHSLGEFTALVAAGIISLQDALQLVRQRGVSMAAVTAKSESEVGMFALIVERGQVKNLEQQIREFIDSEALGEDEFLSIANVNSSTQLVISGHVSAIMNCVNQIRKFKGNDPRAVRLNVSAPFHSGIMAPAMSVVRRMLREIDMNEDNVSKVVSNVSGRPYRHLIEMQENLSRQCVETVRWKDSVEWLEKKCGVDRWVGIGPGRVQTNLVGQEVKGGRGSVVAVEGMDVQGMEDAAKALGDL</sequence>
<evidence type="ECO:0000313" key="6">
    <source>
        <dbReference type="EMBL" id="CUS13490.1"/>
    </source>
</evidence>